<proteinExistence type="predicted"/>
<dbReference type="AlphaFoldDB" id="A0A9W6MPD7"/>
<dbReference type="Pfam" id="PF03548">
    <property type="entry name" value="LolA"/>
    <property type="match status" value="1"/>
</dbReference>
<dbReference type="PANTHER" id="PTHR35869:SF1">
    <property type="entry name" value="OUTER-MEMBRANE LIPOPROTEIN CARRIER PROTEIN"/>
    <property type="match status" value="1"/>
</dbReference>
<keyword evidence="1" id="KW-0732">Signal</keyword>
<dbReference type="CDD" id="cd16325">
    <property type="entry name" value="LolA"/>
    <property type="match status" value="1"/>
</dbReference>
<name>A0A9W6MPD7_9PROT</name>
<dbReference type="PANTHER" id="PTHR35869">
    <property type="entry name" value="OUTER-MEMBRANE LIPOPROTEIN CARRIER PROTEIN"/>
    <property type="match status" value="1"/>
</dbReference>
<dbReference type="RefSeq" id="WP_271187215.1">
    <property type="nucleotide sequence ID" value="NZ_BSFE01000006.1"/>
</dbReference>
<evidence type="ECO:0000313" key="3">
    <source>
        <dbReference type="Proteomes" id="UP001143486"/>
    </source>
</evidence>
<comment type="caution">
    <text evidence="2">The sequence shown here is derived from an EMBL/GenBank/DDBJ whole genome shotgun (WGS) entry which is preliminary data.</text>
</comment>
<protein>
    <submittedName>
        <fullName evidence="2">Outer-membrane lipoprotein carrier protein</fullName>
    </submittedName>
</protein>
<reference evidence="2" key="1">
    <citation type="journal article" date="2014" name="Int. J. Syst. Evol. Microbiol.">
        <title>Complete genome sequence of Corynebacterium casei LMG S-19264T (=DSM 44701T), isolated from a smear-ripened cheese.</title>
        <authorList>
            <consortium name="US DOE Joint Genome Institute (JGI-PGF)"/>
            <person name="Walter F."/>
            <person name="Albersmeier A."/>
            <person name="Kalinowski J."/>
            <person name="Ruckert C."/>
        </authorList>
    </citation>
    <scope>NUCLEOTIDE SEQUENCE</scope>
    <source>
        <strain evidence="2">VKM B-1513</strain>
    </source>
</reference>
<dbReference type="InterPro" id="IPR004564">
    <property type="entry name" value="OM_lipoprot_carrier_LolA-like"/>
</dbReference>
<dbReference type="Proteomes" id="UP001143486">
    <property type="component" value="Unassembled WGS sequence"/>
</dbReference>
<dbReference type="EMBL" id="BSFE01000006">
    <property type="protein sequence ID" value="GLK52856.1"/>
    <property type="molecule type" value="Genomic_DNA"/>
</dbReference>
<reference evidence="2" key="2">
    <citation type="submission" date="2023-01" db="EMBL/GenBank/DDBJ databases">
        <authorList>
            <person name="Sun Q."/>
            <person name="Evtushenko L."/>
        </authorList>
    </citation>
    <scope>NUCLEOTIDE SEQUENCE</scope>
    <source>
        <strain evidence="2">VKM B-1513</strain>
    </source>
</reference>
<dbReference type="InterPro" id="IPR029046">
    <property type="entry name" value="LolA/LolB/LppX"/>
</dbReference>
<keyword evidence="2" id="KW-0449">Lipoprotein</keyword>
<organism evidence="2 3">
    <name type="scientific">Maricaulis virginensis</name>
    <dbReference type="NCBI Taxonomy" id="144022"/>
    <lineage>
        <taxon>Bacteria</taxon>
        <taxon>Pseudomonadati</taxon>
        <taxon>Pseudomonadota</taxon>
        <taxon>Alphaproteobacteria</taxon>
        <taxon>Maricaulales</taxon>
        <taxon>Maricaulaceae</taxon>
        <taxon>Maricaulis</taxon>
    </lineage>
</organism>
<dbReference type="SUPFAM" id="SSF89392">
    <property type="entry name" value="Prokaryotic lipoproteins and lipoprotein localization factors"/>
    <property type="match status" value="1"/>
</dbReference>
<evidence type="ECO:0000313" key="2">
    <source>
        <dbReference type="EMBL" id="GLK52856.1"/>
    </source>
</evidence>
<sequence length="222" mass="24516">MIALLFSLALLQQDPAADAPAEAVQTPVSEETGAAPQASLDREAALADINAYLNGIGTLRADFVQVAPDGSAATGELAMSRPGRLRFEYDEPTPIRIIADGTTVAIEDSALETVDRGPLRSTPLWWLLKEDIDIARDAELVGMESEFGFLYVTLRDPGEEMPGEIMFVFAEPSYELREWFVTDAMGEITRVSLNNVETGMRLNPRLFVIPEAEDRRDSRRNR</sequence>
<keyword evidence="3" id="KW-1185">Reference proteome</keyword>
<gene>
    <name evidence="2" type="ORF">GCM10017621_23640</name>
</gene>
<dbReference type="Gene3D" id="2.50.20.10">
    <property type="entry name" value="Lipoprotein localisation LolA/LolB/LppX"/>
    <property type="match status" value="1"/>
</dbReference>
<evidence type="ECO:0000256" key="1">
    <source>
        <dbReference type="ARBA" id="ARBA00022729"/>
    </source>
</evidence>
<accession>A0A9W6MPD7</accession>